<dbReference type="InterPro" id="IPR000014">
    <property type="entry name" value="PAS"/>
</dbReference>
<evidence type="ECO:0000313" key="9">
    <source>
        <dbReference type="EMBL" id="AEF81791.1"/>
    </source>
</evidence>
<dbReference type="EMBL" id="CP001841">
    <property type="protein sequence ID" value="AEF81791.1"/>
    <property type="molecule type" value="Genomic_DNA"/>
</dbReference>
<dbReference type="InterPro" id="IPR004358">
    <property type="entry name" value="Sig_transdc_His_kin-like_C"/>
</dbReference>
<evidence type="ECO:0000256" key="4">
    <source>
        <dbReference type="ARBA" id="ARBA00023012"/>
    </source>
</evidence>
<dbReference type="FunCoup" id="F5YFU3">
    <property type="interactions" value="303"/>
</dbReference>
<dbReference type="SUPFAM" id="SSF47384">
    <property type="entry name" value="Homodimeric domain of signal transducing histidine kinase"/>
    <property type="match status" value="1"/>
</dbReference>
<evidence type="ECO:0000259" key="7">
    <source>
        <dbReference type="PROSITE" id="PS50109"/>
    </source>
</evidence>
<dbReference type="InterPro" id="IPR036890">
    <property type="entry name" value="HATPase_C_sf"/>
</dbReference>
<dbReference type="InterPro" id="IPR011006">
    <property type="entry name" value="CheY-like_superfamily"/>
</dbReference>
<dbReference type="eggNOG" id="COG4251">
    <property type="taxonomic scope" value="Bacteria"/>
</dbReference>
<dbReference type="FunFam" id="3.30.565.10:FF:000010">
    <property type="entry name" value="Sensor histidine kinase RcsC"/>
    <property type="match status" value="1"/>
</dbReference>
<dbReference type="eggNOG" id="COG0642">
    <property type="taxonomic scope" value="Bacteria"/>
</dbReference>
<dbReference type="Gene3D" id="3.30.450.20">
    <property type="entry name" value="PAS domain"/>
    <property type="match status" value="1"/>
</dbReference>
<dbReference type="InterPro" id="IPR035965">
    <property type="entry name" value="PAS-like_dom_sf"/>
</dbReference>
<dbReference type="Pfam" id="PF08448">
    <property type="entry name" value="PAS_4"/>
    <property type="match status" value="1"/>
</dbReference>
<dbReference type="OrthoDB" id="6192248at2"/>
<evidence type="ECO:0000256" key="6">
    <source>
        <dbReference type="SAM" id="Coils"/>
    </source>
</evidence>
<dbReference type="InParanoid" id="F5YFU3"/>
<evidence type="ECO:0000256" key="2">
    <source>
        <dbReference type="ARBA" id="ARBA00012438"/>
    </source>
</evidence>
<dbReference type="Gene3D" id="3.30.565.10">
    <property type="entry name" value="Histidine kinase-like ATPase, C-terminal domain"/>
    <property type="match status" value="1"/>
</dbReference>
<dbReference type="SUPFAM" id="SSF55874">
    <property type="entry name" value="ATPase domain of HSP90 chaperone/DNA topoisomerase II/histidine kinase"/>
    <property type="match status" value="1"/>
</dbReference>
<evidence type="ECO:0000313" key="10">
    <source>
        <dbReference type="Proteomes" id="UP000009222"/>
    </source>
</evidence>
<dbReference type="InterPro" id="IPR005467">
    <property type="entry name" value="His_kinase_dom"/>
</dbReference>
<dbReference type="STRING" id="545695.TREAZ_2424"/>
<dbReference type="InterPro" id="IPR003661">
    <property type="entry name" value="HisK_dim/P_dom"/>
</dbReference>
<protein>
    <recommendedName>
        <fullName evidence="2">histidine kinase</fullName>
        <ecNumber evidence="2">2.7.13.3</ecNumber>
    </recommendedName>
</protein>
<dbReference type="PROSITE" id="PS50110">
    <property type="entry name" value="RESPONSE_REGULATORY"/>
    <property type="match status" value="2"/>
</dbReference>
<organism evidence="9 10">
    <name type="scientific">Leadbettera azotonutricia (strain ATCC BAA-888 / DSM 13862 / ZAS-9)</name>
    <name type="common">Treponema azotonutricium</name>
    <dbReference type="NCBI Taxonomy" id="545695"/>
    <lineage>
        <taxon>Bacteria</taxon>
        <taxon>Pseudomonadati</taxon>
        <taxon>Spirochaetota</taxon>
        <taxon>Spirochaetia</taxon>
        <taxon>Spirochaetales</taxon>
        <taxon>Breznakiellaceae</taxon>
        <taxon>Leadbettera</taxon>
    </lineage>
</organism>
<feature type="domain" description="Response regulatory" evidence="8">
    <location>
        <begin position="598"/>
        <end position="725"/>
    </location>
</feature>
<dbReference type="CDD" id="cd17546">
    <property type="entry name" value="REC_hyHK_CKI1_RcsC-like"/>
    <property type="match status" value="2"/>
</dbReference>
<sequence>MSTDADPLVLIEQLRQQNADLEKSLKRVSRDVSRLKGELDRERALSLIKSNHNAVRTLEQREHEKYMRLLLANTPNALLLMDKNCRLVYCTDAFLQMSRINHIEKINGRTLREIFKQFSEHKWPDEYFEIIEEAERANKPASFKDPDAIMPNGDIHKFEVHYAPMLDVNGSIEGSLIICHDVTEIERMRQKAEQASIAKSDFLSNMSHEMRTPLNAVIGMTNIAKASKELNRKDYCLGKINEASVHLLGVINDILDMSKIEANKLDLSNTEFNFEQMIIKMVNVINFRVDEKHQNLMVKIAENVPRRIISDDQHLAQVIANLLSNAVKFTPEGGKITLEASLVEEESASCVLQIRVIDTGIGVTKEQAGRLFQSFQQADSSTSRQFGGTGLGLAISKAIVEKMEGTIWVESEYGQGSTFAFTFRTEKGANEENDSLLSPLVNLETMRTLVVDDDPVILEYMEIIALQLGISCDYADSGEAACKLIEEKGIYDLYFIDWKMPGMDGIELARRIKAKSAGKSIVIMISGADLNKVEAEAKDAGISKFIQKPIFASAIAETINDCLHVSTKISQDSSGSQTSNGSKASDQGHDDNCFLGYHIMLAEDIEINREIVQALMEPTGIKIDYAENGKVAVDLFSKNHGIYNAILMDVQMPEMDGYQATRTIRGIEESRALQSTGPVKPVPIIAMTANVFREDIEKCLASGMNDHVGKPLDMNDVMAKLRKYL</sequence>
<proteinExistence type="predicted"/>
<comment type="catalytic activity">
    <reaction evidence="1">
        <text>ATP + protein L-histidine = ADP + protein N-phospho-L-histidine.</text>
        <dbReference type="EC" id="2.7.13.3"/>
    </reaction>
</comment>
<dbReference type="PRINTS" id="PR00344">
    <property type="entry name" value="BCTRLSENSOR"/>
</dbReference>
<accession>F5YFU3</accession>
<dbReference type="Proteomes" id="UP000009222">
    <property type="component" value="Chromosome"/>
</dbReference>
<dbReference type="InterPro" id="IPR013656">
    <property type="entry name" value="PAS_4"/>
</dbReference>
<dbReference type="EC" id="2.7.13.3" evidence="2"/>
<dbReference type="PROSITE" id="PS50109">
    <property type="entry name" value="HIS_KIN"/>
    <property type="match status" value="1"/>
</dbReference>
<keyword evidence="9" id="KW-0418">Kinase</keyword>
<dbReference type="KEGG" id="taz:TREAZ_2424"/>
<feature type="modified residue" description="4-aspartylphosphate" evidence="5">
    <location>
        <position position="497"/>
    </location>
</feature>
<dbReference type="InterPro" id="IPR001789">
    <property type="entry name" value="Sig_transdc_resp-reg_receiver"/>
</dbReference>
<evidence type="ECO:0000256" key="3">
    <source>
        <dbReference type="ARBA" id="ARBA00022553"/>
    </source>
</evidence>
<dbReference type="SMART" id="SM00388">
    <property type="entry name" value="HisKA"/>
    <property type="match status" value="1"/>
</dbReference>
<keyword evidence="4" id="KW-0902">Two-component regulatory system</keyword>
<dbReference type="Gene3D" id="1.10.287.130">
    <property type="match status" value="1"/>
</dbReference>
<feature type="domain" description="Histidine kinase" evidence="7">
    <location>
        <begin position="205"/>
        <end position="427"/>
    </location>
</feature>
<dbReference type="InterPro" id="IPR003594">
    <property type="entry name" value="HATPase_dom"/>
</dbReference>
<dbReference type="Pfam" id="PF02518">
    <property type="entry name" value="HATPase_c"/>
    <property type="match status" value="1"/>
</dbReference>
<feature type="domain" description="Response regulatory" evidence="8">
    <location>
        <begin position="447"/>
        <end position="563"/>
    </location>
</feature>
<feature type="modified residue" description="4-aspartylphosphate" evidence="5">
    <location>
        <position position="649"/>
    </location>
</feature>
<evidence type="ECO:0000256" key="1">
    <source>
        <dbReference type="ARBA" id="ARBA00000085"/>
    </source>
</evidence>
<name>F5YFU3_LEAAZ</name>
<gene>
    <name evidence="9" type="ordered locus">TREAZ_2424</name>
</gene>
<dbReference type="InterPro" id="IPR036097">
    <property type="entry name" value="HisK_dim/P_sf"/>
</dbReference>
<dbReference type="Gene3D" id="3.40.50.2300">
    <property type="match status" value="2"/>
</dbReference>
<dbReference type="GO" id="GO:0000155">
    <property type="term" value="F:phosphorelay sensor kinase activity"/>
    <property type="evidence" value="ECO:0007669"/>
    <property type="project" value="InterPro"/>
</dbReference>
<keyword evidence="9" id="KW-0808">Transferase</keyword>
<evidence type="ECO:0000259" key="8">
    <source>
        <dbReference type="PROSITE" id="PS50110"/>
    </source>
</evidence>
<dbReference type="Pfam" id="PF00512">
    <property type="entry name" value="HisKA"/>
    <property type="match status" value="1"/>
</dbReference>
<feature type="coiled-coil region" evidence="6">
    <location>
        <begin position="11"/>
        <end position="45"/>
    </location>
</feature>
<reference evidence="9 10" key="2">
    <citation type="journal article" date="2011" name="ISME J.">
        <title>RNA-seq reveals cooperative metabolic interactions between two termite-gut spirochete species in co-culture.</title>
        <authorList>
            <person name="Rosenthal A.Z."/>
            <person name="Matson E.G."/>
            <person name="Eldar A."/>
            <person name="Leadbetter J.R."/>
        </authorList>
    </citation>
    <scope>NUCLEOTIDE SEQUENCE [LARGE SCALE GENOMIC DNA]</scope>
    <source>
        <strain evidence="10">ATCC BAA-888 / DSM 13862 / ZAS-9</strain>
    </source>
</reference>
<dbReference type="Pfam" id="PF00072">
    <property type="entry name" value="Response_reg"/>
    <property type="match status" value="2"/>
</dbReference>
<dbReference type="HOGENOM" id="CLU_000445_114_15_12"/>
<dbReference type="NCBIfam" id="TIGR00229">
    <property type="entry name" value="sensory_box"/>
    <property type="match status" value="1"/>
</dbReference>
<dbReference type="SMART" id="SM00448">
    <property type="entry name" value="REC"/>
    <property type="match status" value="2"/>
</dbReference>
<evidence type="ECO:0000256" key="5">
    <source>
        <dbReference type="PROSITE-ProRule" id="PRU00169"/>
    </source>
</evidence>
<keyword evidence="10" id="KW-1185">Reference proteome</keyword>
<reference evidence="10" key="1">
    <citation type="submission" date="2009-12" db="EMBL/GenBank/DDBJ databases">
        <title>Complete sequence of Treponema azotonutricium strain ZAS-9.</title>
        <authorList>
            <person name="Tetu S.G."/>
            <person name="Matson E."/>
            <person name="Ren Q."/>
            <person name="Seshadri R."/>
            <person name="Elbourne L."/>
            <person name="Hassan K.A."/>
            <person name="Durkin A."/>
            <person name="Radune D."/>
            <person name="Mohamoud Y."/>
            <person name="Shay R."/>
            <person name="Jin S."/>
            <person name="Zhang X."/>
            <person name="Lucey K."/>
            <person name="Ballor N.R."/>
            <person name="Ottesen E."/>
            <person name="Rosenthal R."/>
            <person name="Allen A."/>
            <person name="Leadbetter J.R."/>
            <person name="Paulsen I.T."/>
        </authorList>
    </citation>
    <scope>NUCLEOTIDE SEQUENCE [LARGE SCALE GENOMIC DNA]</scope>
    <source>
        <strain evidence="10">ATCC BAA-888 / DSM 13862 / ZAS-9</strain>
    </source>
</reference>
<dbReference type="PANTHER" id="PTHR45339">
    <property type="entry name" value="HYBRID SIGNAL TRANSDUCTION HISTIDINE KINASE J"/>
    <property type="match status" value="1"/>
</dbReference>
<keyword evidence="3 5" id="KW-0597">Phosphoprotein</keyword>
<dbReference type="PANTHER" id="PTHR45339:SF1">
    <property type="entry name" value="HYBRID SIGNAL TRANSDUCTION HISTIDINE KINASE J"/>
    <property type="match status" value="1"/>
</dbReference>
<dbReference type="CDD" id="cd16922">
    <property type="entry name" value="HATPase_EvgS-ArcB-TorS-like"/>
    <property type="match status" value="1"/>
</dbReference>
<dbReference type="SUPFAM" id="SSF52172">
    <property type="entry name" value="CheY-like"/>
    <property type="match status" value="2"/>
</dbReference>
<dbReference type="CDD" id="cd00082">
    <property type="entry name" value="HisKA"/>
    <property type="match status" value="1"/>
</dbReference>
<dbReference type="SUPFAM" id="SSF55785">
    <property type="entry name" value="PYP-like sensor domain (PAS domain)"/>
    <property type="match status" value="1"/>
</dbReference>
<dbReference type="SMART" id="SM00387">
    <property type="entry name" value="HATPase_c"/>
    <property type="match status" value="1"/>
</dbReference>
<keyword evidence="6" id="KW-0175">Coiled coil</keyword>
<dbReference type="RefSeq" id="WP_015713094.1">
    <property type="nucleotide sequence ID" value="NC_015577.1"/>
</dbReference>
<dbReference type="AlphaFoldDB" id="F5YFU3"/>